<reference evidence="2 3" key="1">
    <citation type="journal article" date="2019" name="Int. J. Syst. Evol. Microbiol.">
        <title>The Global Catalogue of Microorganisms (GCM) 10K type strain sequencing project: providing services to taxonomists for standard genome sequencing and annotation.</title>
        <authorList>
            <consortium name="The Broad Institute Genomics Platform"/>
            <consortium name="The Broad Institute Genome Sequencing Center for Infectious Disease"/>
            <person name="Wu L."/>
            <person name="Ma J."/>
        </authorList>
    </citation>
    <scope>NUCLEOTIDE SEQUENCE [LARGE SCALE GENOMIC DNA]</scope>
    <source>
        <strain evidence="2 3">JCM 13002</strain>
    </source>
</reference>
<sequence>MADPTDVHSGLPNALSVLAVHLTAAGRTEEALTVAEEAVAAARAHAEADPAASEHLLALTLKDLAGRLTECPGRSDAGRAAADEAVETFRRVEPRDPGTFEQHLALHLAVSLWLAACYRAEDDAEGALKLLSESEAVFSRLDTRHPGAFAAELEAIGAARAEFLRQSGIGDQPGQDRPRVLQGGSTP</sequence>
<dbReference type="SUPFAM" id="SSF48452">
    <property type="entry name" value="TPR-like"/>
    <property type="match status" value="1"/>
</dbReference>
<dbReference type="RefSeq" id="WP_344623476.1">
    <property type="nucleotide sequence ID" value="NZ_BAAALD010000017.1"/>
</dbReference>
<accession>A0ABN1TFH0</accession>
<organism evidence="2 3">
    <name type="scientific">Kitasatospora arboriphila</name>
    <dbReference type="NCBI Taxonomy" id="258052"/>
    <lineage>
        <taxon>Bacteria</taxon>
        <taxon>Bacillati</taxon>
        <taxon>Actinomycetota</taxon>
        <taxon>Actinomycetes</taxon>
        <taxon>Kitasatosporales</taxon>
        <taxon>Streptomycetaceae</taxon>
        <taxon>Kitasatospora</taxon>
    </lineage>
</organism>
<dbReference type="EMBL" id="BAAALD010000017">
    <property type="protein sequence ID" value="GAA1080180.1"/>
    <property type="molecule type" value="Genomic_DNA"/>
</dbReference>
<protein>
    <recommendedName>
        <fullName evidence="4">Tetratricopeptide repeat protein</fullName>
    </recommendedName>
</protein>
<evidence type="ECO:0000313" key="3">
    <source>
        <dbReference type="Proteomes" id="UP001499987"/>
    </source>
</evidence>
<gene>
    <name evidence="2" type="ORF">GCM10009663_23390</name>
</gene>
<evidence type="ECO:0000256" key="1">
    <source>
        <dbReference type="SAM" id="MobiDB-lite"/>
    </source>
</evidence>
<proteinExistence type="predicted"/>
<dbReference type="Gene3D" id="1.25.40.10">
    <property type="entry name" value="Tetratricopeptide repeat domain"/>
    <property type="match status" value="1"/>
</dbReference>
<dbReference type="InterPro" id="IPR011990">
    <property type="entry name" value="TPR-like_helical_dom_sf"/>
</dbReference>
<dbReference type="Proteomes" id="UP001499987">
    <property type="component" value="Unassembled WGS sequence"/>
</dbReference>
<evidence type="ECO:0000313" key="2">
    <source>
        <dbReference type="EMBL" id="GAA1080180.1"/>
    </source>
</evidence>
<evidence type="ECO:0008006" key="4">
    <source>
        <dbReference type="Google" id="ProtNLM"/>
    </source>
</evidence>
<comment type="caution">
    <text evidence="2">The sequence shown here is derived from an EMBL/GenBank/DDBJ whole genome shotgun (WGS) entry which is preliminary data.</text>
</comment>
<feature type="region of interest" description="Disordered" evidence="1">
    <location>
        <begin position="164"/>
        <end position="187"/>
    </location>
</feature>
<name>A0ABN1TFH0_9ACTN</name>
<keyword evidence="3" id="KW-1185">Reference proteome</keyword>